<dbReference type="Gene3D" id="3.30.460.10">
    <property type="entry name" value="Beta Polymerase, domain 2"/>
    <property type="match status" value="1"/>
</dbReference>
<dbReference type="PANTHER" id="PTHR33933">
    <property type="entry name" value="NUCLEOTIDYLTRANSFERASE"/>
    <property type="match status" value="1"/>
</dbReference>
<dbReference type="RefSeq" id="WP_077133017.1">
    <property type="nucleotide sequence ID" value="NZ_CP014263.1"/>
</dbReference>
<name>A0A1P9X1P8_9BACT</name>
<dbReference type="AlphaFoldDB" id="A0A1P9X1P8"/>
<dbReference type="InterPro" id="IPR002934">
    <property type="entry name" value="Polymerase_NTP_transf_dom"/>
</dbReference>
<dbReference type="PANTHER" id="PTHR33933:SF1">
    <property type="entry name" value="PROTEIN ADENYLYLTRANSFERASE MNTA-RELATED"/>
    <property type="match status" value="1"/>
</dbReference>
<dbReference type="KEGG" id="smon:AWR27_20900"/>
<dbReference type="OrthoDB" id="1321649at2"/>
<sequence length="108" mass="12561">MNYTAIQPLLSEFKHAVQELYQDRLSDIYLFGSFARNEATQDSDIDLLVILNDETISPFSEINLMGDIAYRLDLRYDTLVSVVPTTQQRFEQLASPLYKQVKREGRRL</sequence>
<dbReference type="STRING" id="1178516.AWR27_20900"/>
<organism evidence="2 3">
    <name type="scientific">Spirosoma montaniterrae</name>
    <dbReference type="NCBI Taxonomy" id="1178516"/>
    <lineage>
        <taxon>Bacteria</taxon>
        <taxon>Pseudomonadati</taxon>
        <taxon>Bacteroidota</taxon>
        <taxon>Cytophagia</taxon>
        <taxon>Cytophagales</taxon>
        <taxon>Cytophagaceae</taxon>
        <taxon>Spirosoma</taxon>
    </lineage>
</organism>
<evidence type="ECO:0000259" key="1">
    <source>
        <dbReference type="Pfam" id="PF01909"/>
    </source>
</evidence>
<evidence type="ECO:0000313" key="3">
    <source>
        <dbReference type="Proteomes" id="UP000187941"/>
    </source>
</evidence>
<accession>A0A1P9X1P8</accession>
<dbReference type="EMBL" id="CP014263">
    <property type="protein sequence ID" value="AQG81554.1"/>
    <property type="molecule type" value="Genomic_DNA"/>
</dbReference>
<protein>
    <recommendedName>
        <fullName evidence="1">Polymerase nucleotidyl transferase domain-containing protein</fullName>
    </recommendedName>
</protein>
<reference evidence="2 3" key="1">
    <citation type="submission" date="2016-01" db="EMBL/GenBank/DDBJ databases">
        <authorList>
            <person name="Oliw E.H."/>
        </authorList>
    </citation>
    <scope>NUCLEOTIDE SEQUENCE [LARGE SCALE GENOMIC DNA]</scope>
    <source>
        <strain evidence="2 3">DY10</strain>
    </source>
</reference>
<dbReference type="SUPFAM" id="SSF81301">
    <property type="entry name" value="Nucleotidyltransferase"/>
    <property type="match status" value="1"/>
</dbReference>
<dbReference type="InterPro" id="IPR052548">
    <property type="entry name" value="Type_VII_TA_antitoxin"/>
</dbReference>
<feature type="domain" description="Polymerase nucleotidyl transferase" evidence="1">
    <location>
        <begin position="10"/>
        <end position="56"/>
    </location>
</feature>
<gene>
    <name evidence="2" type="ORF">AWR27_20900</name>
</gene>
<dbReference type="CDD" id="cd05403">
    <property type="entry name" value="NT_KNTase_like"/>
    <property type="match status" value="1"/>
</dbReference>
<keyword evidence="3" id="KW-1185">Reference proteome</keyword>
<dbReference type="Proteomes" id="UP000187941">
    <property type="component" value="Chromosome"/>
</dbReference>
<dbReference type="GO" id="GO:0016779">
    <property type="term" value="F:nucleotidyltransferase activity"/>
    <property type="evidence" value="ECO:0007669"/>
    <property type="project" value="InterPro"/>
</dbReference>
<evidence type="ECO:0000313" key="2">
    <source>
        <dbReference type="EMBL" id="AQG81554.1"/>
    </source>
</evidence>
<dbReference type="InterPro" id="IPR043519">
    <property type="entry name" value="NT_sf"/>
</dbReference>
<proteinExistence type="predicted"/>
<dbReference type="Pfam" id="PF01909">
    <property type="entry name" value="NTP_transf_2"/>
    <property type="match status" value="1"/>
</dbReference>